<feature type="region of interest" description="Disordered" evidence="1">
    <location>
        <begin position="1003"/>
        <end position="1033"/>
    </location>
</feature>
<feature type="region of interest" description="Disordered" evidence="1">
    <location>
        <begin position="1962"/>
        <end position="2005"/>
    </location>
</feature>
<sequence length="2964" mass="306810">MAPSSHSIYYDEEDCLPLEVFVSELELVVGNKREKADQVQLLELLPKLSASISKTEKASLKQMQRRCESAFKELILSGVSAPISHLIHVCLTKLYTNADIISIYSLVGDLQKVLNPKNPDHNNIKQKACILDTLAYLFKAHGRYLSTAALESMSAARLVLSTKTSSMQSRMAAMHLAAGIVEGLHPMDRAAATAQADAWAIFLKGHKDQSNPEEVRLSCIAVLGGLARGGGAVLWNDGAYIFEEAVKQASSGLLEDGASDQVCQAYANVLAGLAAAVRSDGFAIALRDVRKTAKKASLEKLQGSRAFVSTCIIPTFVQAACLGRRQACTALALAWTSVYLPALKHWHQLQKSLPSQSGQNNYSSSSASAAAAGGGASLGEAGSEMMTLTEEMVEQGVNAAVLLSSAASLALKTATGKSALAQYGSVDPLGSHLSSGELPHLAACALHVLRVGVLEVLNEAGQRQLMERLVELLSVPGTAPAAVVVALEGICLVLTSLGEVSEEEAGILEGSFRPLLSSGSAAVRYHTSQALGALVKASPSSAYRMLGSAISLLDQAAESLVAAGSAGSPSELSAITQVHGSAAALSSLLVATARLPLSCPSSLWQRSLILASKLVQRPASSCSFQSKSAEREAAFIVLGALCQSGLKEGGALEGSSSQLLGLIALALGEDARTELQIGCGVLSSGRPGGDLELSMQLWWRSAALQALPVLLGALGSGAEGRYSLEQQLPQVVELLAPLLTVIDSEPILNDPSRTKGLLSSCVATFNLRLLRCYQLLPGGTTSHSSCLKAGPTSIGAGSRGVAGITTSYLPLPQSQQSCLLRLCMRPLQQSGAIGGVVSQGSAEALYHTLFRHILHKEDSVLGPWSPGRDESEDELRAFVGEEGGPHLLPWEQSLAGLAVHTIMLSQPALFSATAALPNSPRFSSSAAGNRGSALNLQTLSVGGRVPSGTGGSVAGTPRRTLSPSSSRSNLAAQSQSIMSSGEPTRNASVLWDRQRPSSQYLPSTNILTSQAPSTTSPAVFSKPKGFSSSSRSMPASLHIDPAAAHAQLFSQPMGLSASLLNTQLCVIARIMGSTTIQILLQITETLSQCANTLRGQSGGSAAAVVQRRTCCLLAATVALCGVVPLLQPRGGGSSSRGPLDPSDKLSERLLALANAVLDDHATDPAMARAAAMLFAASGVAGSDAWCGRLLEGLISELTLSVKENKDRGRRGVVALSLGCLYRLKGGISLQAALGSTTEVLILAASRPSRSGPPASSWALHALGLVAGAAGPAFLPSVKKVLLLCQQLMVSGVDSPGMNMFCARLANALVAVAGPEFSLGSAQYRMGRSLITGEVDAVGAMLQLEAAAGASSSSDSTAAASAADPLTAALMHVDSAGIEGSESSSALQAVKFIQQLVLFAPQAVHAARHVPLLRAALRSSKQALRRAAAVTLRQLAGLDALAMSREGVEVALFAALDAEPDATSSGQLEFTLEALMAAGSKEEPLKWRDMLSAVVFAAPKTTTTAAGSASLLLPPSSGSGSIAFSQTAVSSSVIRGAVTTGQKLKDEDDDDDGGDIIVGRSGPSILTSPAVRTKDAAAAAAVPVLTAATTMADLCVLLSSSLRLRTRLFAAGLLIRMVSLNGQQQLTRQVADESRGGSVLEPAAVVLGSLDPAEHLQSLVDIGFRMATGTVEALKPPGVVLLQQVVTVFATVEDPLLPGALLLEQYQAQLVSTLRSSLQPGVHPELATAGGSLASTLLGSRVVAGDHQVMRRLMDLLTAPLADWQALSYEQYAEWVAVRARVGLLHAHAQCLLVGLRAEASGEYATSDVVAKVHKPYKSLLRSLWSSTLQDYVILSTQHANTLSAYASELIPPVTSGGSSSSMLPGSAASPALAKAVLEMYHDACPQVMEAWVHCIPSVAVLEEMGVECQRHMRVLEACLYIITEASAELAELVKDYATLSTQEQQRQGKGLAQQSLAFSSVVAESRQPSPRHPSSPSSNARNSTSVDSATSRSNPSVTSAEGTASTASTASARLTSALRSVSGLLSSSVLGSAALWPQIGPICEDVVGAISACIPAALAPLTWSACREASRDAIATAAAARGAASFNSSSSWPSKLLLPPLQAACQVVWLITSGLPPDRLAAQGGGVDVISGTNVPSLMPGAVQVHADLPSAGCDPAAAAAAAAGSYTMGPLFAERLTEVLLALFSLVSPFMLMATPSSLHQSAADLLQPDPQFQRASLAYLPVSAGVFNTSSEGGGKVRLDYCTRPEVSASDNQQPLPLLQQAAVLLLQRVPYSATSTASGASSTQPPPVSLLASVCCPALLGVAVRMMCTAPIDHAAIVTSAGLAPVINAGITKLGAATDNSKTGSMMTLLEASRSFLDSLTLALVERAPEDQDVRESLMSRFMVRRGSVVDRGSPAREDQPFCGESQQTTAIASLGLSGRGVSPFSRLNEVGLLSQEVFTSDQATMFLPDSSGLNKGPAVLPSTCCPWQLPVESVASCVVMITDEVERLLRDWGEEGLGSNMSPILGKEGIGRLSTLVTSALTLCGRLELLLPHSTSAHLEVTAGEHSFLPAPSVLAAVARQHLLSTLKKHLLVTIGDGAGHYGSAEPGTTSTKEAPATALEAQKHAAVLQSIRGAVQETLHLHYQVQQQETSAPDLCGEQSIRGGAGSFTDGGGTDSCTGGATDLCTGGGTDSCTGGAKERLAQAAMTWMGECMLQLSPAVVTLTRMYIRLSAMSMTLPAAGTDSTGEAPDEDRASGIAGKHCQGEQPWEQSSAYEGLGLLSDYCSSPLPAATANGNAARMMMKVLAALIVEAAAPSTSNSTSVPAPAAAEYTMMSLPKAIPEVFWLRDQSLIMLSSLSRGGGVGSRVSVGTASSFKAALSSLPSSYRQRLQGALKAVAEEAGPQGASATSSAMVVPRSGSMRGMNAVASVMPVFSGPKISGIGVSALISTSSPSVAISHSTRKPPPIELKAMFAFPSKK</sequence>
<feature type="region of interest" description="Disordered" evidence="1">
    <location>
        <begin position="939"/>
        <end position="988"/>
    </location>
</feature>
<dbReference type="PANTHER" id="PTHR46975">
    <property type="entry name" value="PROTEIN SWEETIE"/>
    <property type="match status" value="1"/>
</dbReference>
<dbReference type="SUPFAM" id="SSF48371">
    <property type="entry name" value="ARM repeat"/>
    <property type="match status" value="1"/>
</dbReference>
<feature type="compositionally biased region" description="Polar residues" evidence="1">
    <location>
        <begin position="977"/>
        <end position="987"/>
    </location>
</feature>
<keyword evidence="3" id="KW-1185">Reference proteome</keyword>
<proteinExistence type="predicted"/>
<dbReference type="Proteomes" id="UP000232323">
    <property type="component" value="Unassembled WGS sequence"/>
</dbReference>
<organism evidence="2 3">
    <name type="scientific">Chlamydomonas eustigma</name>
    <dbReference type="NCBI Taxonomy" id="1157962"/>
    <lineage>
        <taxon>Eukaryota</taxon>
        <taxon>Viridiplantae</taxon>
        <taxon>Chlorophyta</taxon>
        <taxon>core chlorophytes</taxon>
        <taxon>Chlorophyceae</taxon>
        <taxon>CS clade</taxon>
        <taxon>Chlamydomonadales</taxon>
        <taxon>Chlamydomonadaceae</taxon>
        <taxon>Chlamydomonas</taxon>
    </lineage>
</organism>
<feature type="compositionally biased region" description="Polar residues" evidence="1">
    <location>
        <begin position="1003"/>
        <end position="1018"/>
    </location>
</feature>
<dbReference type="OrthoDB" id="512736at2759"/>
<dbReference type="STRING" id="1157962.A0A250WV46"/>
<dbReference type="InterPro" id="IPR046837">
    <property type="entry name" value="Laa1/Sip1/HEATR5-like_HEAT"/>
</dbReference>
<dbReference type="EMBL" id="BEGY01000007">
    <property type="protein sequence ID" value="GAX74410.1"/>
    <property type="molecule type" value="Genomic_DNA"/>
</dbReference>
<feature type="compositionally biased region" description="Polar residues" evidence="1">
    <location>
        <begin position="1986"/>
        <end position="1995"/>
    </location>
</feature>
<dbReference type="Pfam" id="PF20210">
    <property type="entry name" value="Laa1_Sip1_HTR5"/>
    <property type="match status" value="1"/>
</dbReference>
<name>A0A250WV46_9CHLO</name>
<evidence type="ECO:0000313" key="2">
    <source>
        <dbReference type="EMBL" id="GAX74410.1"/>
    </source>
</evidence>
<dbReference type="InterPro" id="IPR016024">
    <property type="entry name" value="ARM-type_fold"/>
</dbReference>
<dbReference type="GO" id="GO:0005975">
    <property type="term" value="P:carbohydrate metabolic process"/>
    <property type="evidence" value="ECO:0007669"/>
    <property type="project" value="InterPro"/>
</dbReference>
<feature type="compositionally biased region" description="Low complexity" evidence="1">
    <location>
        <begin position="1996"/>
        <end position="2005"/>
    </location>
</feature>
<protein>
    <submittedName>
        <fullName evidence="2">Uncharacterized protein</fullName>
    </submittedName>
</protein>
<feature type="compositionally biased region" description="Low complexity" evidence="1">
    <location>
        <begin position="956"/>
        <end position="976"/>
    </location>
</feature>
<dbReference type="PANTHER" id="PTHR46975:SF2">
    <property type="entry name" value="PROTEIN SWEETIE"/>
    <property type="match status" value="1"/>
</dbReference>
<feature type="compositionally biased region" description="Low complexity" evidence="1">
    <location>
        <begin position="1965"/>
        <end position="1985"/>
    </location>
</feature>
<dbReference type="InterPro" id="IPR044218">
    <property type="entry name" value="SWEETIE"/>
</dbReference>
<evidence type="ECO:0000313" key="3">
    <source>
        <dbReference type="Proteomes" id="UP000232323"/>
    </source>
</evidence>
<accession>A0A250WV46</accession>
<reference evidence="2 3" key="1">
    <citation type="submission" date="2017-08" db="EMBL/GenBank/DDBJ databases">
        <title>Acidophilic green algal genome provides insights into adaptation to an acidic environment.</title>
        <authorList>
            <person name="Hirooka S."/>
            <person name="Hirose Y."/>
            <person name="Kanesaki Y."/>
            <person name="Higuchi S."/>
            <person name="Fujiwara T."/>
            <person name="Onuma R."/>
            <person name="Era A."/>
            <person name="Ohbayashi R."/>
            <person name="Uzuka A."/>
            <person name="Nozaki H."/>
            <person name="Yoshikawa H."/>
            <person name="Miyagishima S.Y."/>
        </authorList>
    </citation>
    <scope>NUCLEOTIDE SEQUENCE [LARGE SCALE GENOMIC DNA]</scope>
    <source>
        <strain evidence="2 3">NIES-2499</strain>
    </source>
</reference>
<gene>
    <name evidence="2" type="ORF">CEUSTIGMA_g1858.t1</name>
</gene>
<comment type="caution">
    <text evidence="2">The sequence shown here is derived from an EMBL/GenBank/DDBJ whole genome shotgun (WGS) entry which is preliminary data.</text>
</comment>
<evidence type="ECO:0000256" key="1">
    <source>
        <dbReference type="SAM" id="MobiDB-lite"/>
    </source>
</evidence>